<reference evidence="11" key="1">
    <citation type="journal article" date="2016" name="BMC Biol.">
        <title>Parallel evolution of highly conserved plastid genome architecture in red seaweeds and seed plants.</title>
        <authorList>
            <person name="Lee J."/>
            <person name="Cho C.H."/>
            <person name="Park S.I."/>
            <person name="Choi J.W."/>
            <person name="Song H.S."/>
            <person name="West J.A."/>
            <person name="Bhattacharya D."/>
            <person name="Yoon H.S."/>
        </authorList>
    </citation>
    <scope>NUCLEOTIDE SEQUENCE</scope>
</reference>
<evidence type="ECO:0000256" key="3">
    <source>
        <dbReference type="ARBA" id="ARBA00022692"/>
    </source>
</evidence>
<dbReference type="HAMAP" id="MF_00433">
    <property type="entry name" value="Cytb6_f_PetL"/>
    <property type="match status" value="1"/>
</dbReference>
<keyword evidence="6 10" id="KW-0793">Thylakoid</keyword>
<dbReference type="InterPro" id="IPR007802">
    <property type="entry name" value="Cyt_b6/f_cplx_su6"/>
</dbReference>
<evidence type="ECO:0000256" key="2">
    <source>
        <dbReference type="ARBA" id="ARBA00022448"/>
    </source>
</evidence>
<accession>A0A1C9C7I2</accession>
<comment type="subcellular location">
    <subcellularLocation>
        <location evidence="10">Cellular thylakoid membrane</location>
        <topology evidence="10">Single-pass membrane protein</topology>
    </subcellularLocation>
    <subcellularLocation>
        <location evidence="1">Membrane</location>
        <topology evidence="1">Single-pass membrane protein</topology>
    </subcellularLocation>
</comment>
<comment type="function">
    <text evidence="8 10">Component of the cytochrome b6-f complex, which mediates electron transfer between photosystem II (PSII) and photosystem I (PSI), cyclic electron flow around PSI, and state transitions. PetL is important for photoautotrophic growth as well as for electron transfer efficiency and stability of the cytochrome b6-f complex.</text>
</comment>
<feature type="transmembrane region" description="Helical" evidence="10">
    <location>
        <begin position="6"/>
        <end position="25"/>
    </location>
</feature>
<keyword evidence="5 10" id="KW-1133">Transmembrane helix</keyword>
<sequence length="31" mass="3523">MSIILSYIIFLSIFTFLALGLYFGLQAIKLI</sequence>
<keyword evidence="11" id="KW-0934">Plastid</keyword>
<proteinExistence type="inferred from homology"/>
<evidence type="ECO:0000256" key="7">
    <source>
        <dbReference type="ARBA" id="ARBA00023136"/>
    </source>
</evidence>
<evidence type="ECO:0000256" key="9">
    <source>
        <dbReference type="ARBA" id="ARBA00025834"/>
    </source>
</evidence>
<evidence type="ECO:0000256" key="4">
    <source>
        <dbReference type="ARBA" id="ARBA00022982"/>
    </source>
</evidence>
<keyword evidence="10" id="KW-0602">Photosynthesis</keyword>
<dbReference type="GO" id="GO:0009055">
    <property type="term" value="F:electron transfer activity"/>
    <property type="evidence" value="ECO:0007669"/>
    <property type="project" value="InterPro"/>
</dbReference>
<organism evidence="11">
    <name type="scientific">Rhodymenia pseudopalmata</name>
    <name type="common">Red alga</name>
    <dbReference type="NCBI Taxonomy" id="31502"/>
    <lineage>
        <taxon>Eukaryota</taxon>
        <taxon>Rhodophyta</taxon>
        <taxon>Florideophyceae</taxon>
        <taxon>Rhodymeniophycidae</taxon>
        <taxon>Rhodymeniales</taxon>
        <taxon>Rhodymeniaceae</taxon>
        <taxon>Rhodymenia</taxon>
    </lineage>
</organism>
<dbReference type="GO" id="GO:0042651">
    <property type="term" value="C:thylakoid membrane"/>
    <property type="evidence" value="ECO:0007669"/>
    <property type="project" value="UniProtKB-UniRule"/>
</dbReference>
<evidence type="ECO:0000256" key="1">
    <source>
        <dbReference type="ARBA" id="ARBA00004167"/>
    </source>
</evidence>
<keyword evidence="2 10" id="KW-0813">Transport</keyword>
<evidence type="ECO:0000313" key="11">
    <source>
        <dbReference type="EMBL" id="AOM64338.1"/>
    </source>
</evidence>
<protein>
    <recommendedName>
        <fullName evidence="10">Cytochrome b6-f complex subunit 6</fullName>
    </recommendedName>
    <alternativeName>
        <fullName evidence="10">Cytochrome b6-f complex subunit PetL</fullName>
    </alternativeName>
    <alternativeName>
        <fullName evidence="10">Cytochrome b6-f complex subunit VI</fullName>
    </alternativeName>
</protein>
<geneLocation type="plastid" evidence="11"/>
<dbReference type="AlphaFoldDB" id="A0A1C9C7I2"/>
<dbReference type="GO" id="GO:0015979">
    <property type="term" value="P:photosynthesis"/>
    <property type="evidence" value="ECO:0007669"/>
    <property type="project" value="UniProtKB-KW"/>
</dbReference>
<evidence type="ECO:0000256" key="6">
    <source>
        <dbReference type="ARBA" id="ARBA00023078"/>
    </source>
</evidence>
<evidence type="ECO:0000256" key="10">
    <source>
        <dbReference type="HAMAP-Rule" id="MF_00433"/>
    </source>
</evidence>
<dbReference type="Pfam" id="PF05115">
    <property type="entry name" value="PetL"/>
    <property type="match status" value="1"/>
</dbReference>
<keyword evidence="4 10" id="KW-0249">Electron transport</keyword>
<dbReference type="GO" id="GO:0009512">
    <property type="term" value="C:cytochrome b6f complex"/>
    <property type="evidence" value="ECO:0007669"/>
    <property type="project" value="InterPro"/>
</dbReference>
<comment type="subunit">
    <text evidence="9 10">The 4 large subunits of the cytochrome b6-f complex are cytochrome b6, subunit IV (17 kDa polypeptide, PetD), cytochrome f and the Rieske protein, while the 4 small subunits are PetG, PetL, PetM and PetN. The complex functions as a dimer.</text>
</comment>
<keyword evidence="3 10" id="KW-0812">Transmembrane</keyword>
<comment type="similarity">
    <text evidence="10">Belongs to the PetL family.</text>
</comment>
<dbReference type="GeneID" id="29069463"/>
<name>A0A1C9C7I2_RHOPU</name>
<dbReference type="RefSeq" id="YP_009293656.1">
    <property type="nucleotide sequence ID" value="NC_031144.1"/>
</dbReference>
<gene>
    <name evidence="10 11" type="primary">petL</name>
    <name evidence="11" type="ORF">Rhodyp_060</name>
</gene>
<evidence type="ECO:0000256" key="5">
    <source>
        <dbReference type="ARBA" id="ARBA00022989"/>
    </source>
</evidence>
<keyword evidence="7 10" id="KW-0472">Membrane</keyword>
<evidence type="ECO:0000256" key="8">
    <source>
        <dbReference type="ARBA" id="ARBA00025197"/>
    </source>
</evidence>
<dbReference type="EMBL" id="KX284709">
    <property type="protein sequence ID" value="AOM64338.1"/>
    <property type="molecule type" value="Genomic_DNA"/>
</dbReference>